<dbReference type="Proteomes" id="UP000887540">
    <property type="component" value="Unplaced"/>
</dbReference>
<feature type="region of interest" description="Disordered" evidence="1">
    <location>
        <begin position="99"/>
        <end position="199"/>
    </location>
</feature>
<name>A0A914CYA8_9BILA</name>
<keyword evidence="2" id="KW-1185">Reference proteome</keyword>
<evidence type="ECO:0000313" key="2">
    <source>
        <dbReference type="Proteomes" id="UP000887540"/>
    </source>
</evidence>
<evidence type="ECO:0000313" key="3">
    <source>
        <dbReference type="WBParaSite" id="ACRNAN_scaffold1626.g7660.t1"/>
    </source>
</evidence>
<feature type="compositionally biased region" description="Acidic residues" evidence="1">
    <location>
        <begin position="179"/>
        <end position="188"/>
    </location>
</feature>
<feature type="compositionally biased region" description="Polar residues" evidence="1">
    <location>
        <begin position="144"/>
        <end position="162"/>
    </location>
</feature>
<sequence>MLLYAKFAIAEKLDNGKYSISHESPVFLVSQNNINTAYDLYLQAIKQNPSWNIPFEYISVSYNDDGSENYKDFSSSIEALNVEDRYYYKFVIYTSQSVQEDSNAQSTSTTQEDSNVQQEVCQNEEFNEPLDEGEDDVSSEQHKVNNSRQNKMDQSFLNFSHNTTSTSGGITSPSHQLDEGDDEETEEDTNTHSQEQTSMTRNALGRDAKIGSQYNGHLDQFCRGNIFSGITTSDVKETYPQKCADVDIIEQNLFDVKAKLMHVENDLQVSVLSDTITPRNQVKTRTVPQEFLMSKFTNKHEVQVILTYLEYIQKTELKDLFQMAKRIEERNISQQATHFVAGYEWGIFLALKLIIPVSNNEDERIVLQKIKAMKRDSNSYQNLQGTSEFSNSREASSEPIDMSRFLNNSNMDQHGSDMFANEHEDIKPTIGFPIEQQPNLMPEISSSSKLTSSSQGDDFQSYDDFLSAYMPKKRCRQKEGQRDSAVIYAKWINSLTPEQKEMVRRRNTENQRRRRMRLKLLKEGLKLGINPYTNEVSANATSTTNTNIM</sequence>
<accession>A0A914CYA8</accession>
<feature type="compositionally biased region" description="Polar residues" evidence="1">
    <location>
        <begin position="99"/>
        <end position="121"/>
    </location>
</feature>
<reference evidence="3" key="1">
    <citation type="submission" date="2022-11" db="UniProtKB">
        <authorList>
            <consortium name="WormBaseParasite"/>
        </authorList>
    </citation>
    <scope>IDENTIFICATION</scope>
</reference>
<evidence type="ECO:0000256" key="1">
    <source>
        <dbReference type="SAM" id="MobiDB-lite"/>
    </source>
</evidence>
<protein>
    <submittedName>
        <fullName evidence="3">BZIP domain-containing protein</fullName>
    </submittedName>
</protein>
<dbReference type="AlphaFoldDB" id="A0A914CYA8"/>
<feature type="compositionally biased region" description="Low complexity" evidence="1">
    <location>
        <begin position="163"/>
        <end position="174"/>
    </location>
</feature>
<feature type="compositionally biased region" description="Acidic residues" evidence="1">
    <location>
        <begin position="125"/>
        <end position="138"/>
    </location>
</feature>
<dbReference type="WBParaSite" id="ACRNAN_scaffold1626.g7660.t1">
    <property type="protein sequence ID" value="ACRNAN_scaffold1626.g7660.t1"/>
    <property type="gene ID" value="ACRNAN_scaffold1626.g7660"/>
</dbReference>
<organism evidence="2 3">
    <name type="scientific">Acrobeloides nanus</name>
    <dbReference type="NCBI Taxonomy" id="290746"/>
    <lineage>
        <taxon>Eukaryota</taxon>
        <taxon>Metazoa</taxon>
        <taxon>Ecdysozoa</taxon>
        <taxon>Nematoda</taxon>
        <taxon>Chromadorea</taxon>
        <taxon>Rhabditida</taxon>
        <taxon>Tylenchina</taxon>
        <taxon>Cephalobomorpha</taxon>
        <taxon>Cephaloboidea</taxon>
        <taxon>Cephalobidae</taxon>
        <taxon>Acrobeloides</taxon>
    </lineage>
</organism>
<proteinExistence type="predicted"/>